<accession>A0A1V6W0W7</accession>
<evidence type="ECO:0000313" key="3">
    <source>
        <dbReference type="Proteomes" id="UP000191691"/>
    </source>
</evidence>
<feature type="non-terminal residue" evidence="2">
    <location>
        <position position="85"/>
    </location>
</feature>
<gene>
    <name evidence="2" type="ORF">PENNAL_c0413G05801</name>
</gene>
<dbReference type="Proteomes" id="UP000191691">
    <property type="component" value="Unassembled WGS sequence"/>
</dbReference>
<keyword evidence="3" id="KW-1185">Reference proteome</keyword>
<evidence type="ECO:0000256" key="1">
    <source>
        <dbReference type="SAM" id="MobiDB-lite"/>
    </source>
</evidence>
<protein>
    <submittedName>
        <fullName evidence="2">Uncharacterized protein</fullName>
    </submittedName>
</protein>
<proteinExistence type="predicted"/>
<dbReference type="EMBL" id="MOOB01000413">
    <property type="protein sequence ID" value="OQE56547.1"/>
    <property type="molecule type" value="Genomic_DNA"/>
</dbReference>
<feature type="compositionally biased region" description="Low complexity" evidence="1">
    <location>
        <begin position="33"/>
        <end position="45"/>
    </location>
</feature>
<organism evidence="2 3">
    <name type="scientific">Penicillium nalgiovense</name>
    <dbReference type="NCBI Taxonomy" id="60175"/>
    <lineage>
        <taxon>Eukaryota</taxon>
        <taxon>Fungi</taxon>
        <taxon>Dikarya</taxon>
        <taxon>Ascomycota</taxon>
        <taxon>Pezizomycotina</taxon>
        <taxon>Eurotiomycetes</taxon>
        <taxon>Eurotiomycetidae</taxon>
        <taxon>Eurotiales</taxon>
        <taxon>Aspergillaceae</taxon>
        <taxon>Penicillium</taxon>
    </lineage>
</organism>
<comment type="caution">
    <text evidence="2">The sequence shown here is derived from an EMBL/GenBank/DDBJ whole genome shotgun (WGS) entry which is preliminary data.</text>
</comment>
<evidence type="ECO:0000313" key="2">
    <source>
        <dbReference type="EMBL" id="OQE56547.1"/>
    </source>
</evidence>
<reference evidence="3" key="1">
    <citation type="journal article" date="2017" name="Nat. Microbiol.">
        <title>Global analysis of biosynthetic gene clusters reveals vast potential of secondary metabolite production in Penicillium species.</title>
        <authorList>
            <person name="Nielsen J.C."/>
            <person name="Grijseels S."/>
            <person name="Prigent S."/>
            <person name="Ji B."/>
            <person name="Dainat J."/>
            <person name="Nielsen K.F."/>
            <person name="Frisvad J.C."/>
            <person name="Workman M."/>
            <person name="Nielsen J."/>
        </authorList>
    </citation>
    <scope>NUCLEOTIDE SEQUENCE [LARGE SCALE GENOMIC DNA]</scope>
    <source>
        <strain evidence="3">IBT 13039</strain>
    </source>
</reference>
<name>A0A1V6W0W7_PENNA</name>
<feature type="region of interest" description="Disordered" evidence="1">
    <location>
        <begin position="1"/>
        <end position="48"/>
    </location>
</feature>
<feature type="non-terminal residue" evidence="2">
    <location>
        <position position="1"/>
    </location>
</feature>
<sequence length="85" mass="8133">DNRAEGTPTGNKLVTEAITGSINPPIGAGSDGNGSAAASGASAAGDNGGAAVTGPIAAPLGEAYIPYKKGNGPFTSYRIVFLAGL</sequence>
<dbReference type="AlphaFoldDB" id="A0A1V6W0W7"/>
<feature type="compositionally biased region" description="Polar residues" evidence="1">
    <location>
        <begin position="8"/>
        <end position="22"/>
    </location>
</feature>